<dbReference type="InterPro" id="IPR013783">
    <property type="entry name" value="Ig-like_fold"/>
</dbReference>
<proteinExistence type="predicted"/>
<dbReference type="PROSITE" id="PS50853">
    <property type="entry name" value="FN3"/>
    <property type="match status" value="1"/>
</dbReference>
<dbReference type="PANTHER" id="PTHR12231">
    <property type="entry name" value="CTX-RELATED TYPE I TRANSMEMBRANE PROTEIN"/>
    <property type="match status" value="1"/>
</dbReference>
<evidence type="ECO:0000256" key="2">
    <source>
        <dbReference type="ARBA" id="ARBA00022737"/>
    </source>
</evidence>
<keyword evidence="4" id="KW-0393">Immunoglobulin domain</keyword>
<protein>
    <submittedName>
        <fullName evidence="5">Igcm-2</fullName>
    </submittedName>
</protein>
<gene>
    <name evidence="5" type="primary">WBGene00109247</name>
</gene>
<organism evidence="5 6">
    <name type="scientific">Pristionchus pacificus</name>
    <name type="common">Parasitic nematode worm</name>
    <dbReference type="NCBI Taxonomy" id="54126"/>
    <lineage>
        <taxon>Eukaryota</taxon>
        <taxon>Metazoa</taxon>
        <taxon>Ecdysozoa</taxon>
        <taxon>Nematoda</taxon>
        <taxon>Chromadorea</taxon>
        <taxon>Rhabditida</taxon>
        <taxon>Rhabditina</taxon>
        <taxon>Diplogasteromorpha</taxon>
        <taxon>Diplogasteroidea</taxon>
        <taxon>Neodiplogasteridae</taxon>
        <taxon>Pristionchus</taxon>
    </lineage>
</organism>
<dbReference type="SUPFAM" id="SSF48726">
    <property type="entry name" value="Immunoglobulin"/>
    <property type="match status" value="5"/>
</dbReference>
<accession>A0A2A6BJJ6</accession>
<dbReference type="GO" id="GO:0007411">
    <property type="term" value="P:axon guidance"/>
    <property type="evidence" value="ECO:0000318"/>
    <property type="project" value="GO_Central"/>
</dbReference>
<dbReference type="CDD" id="cd00096">
    <property type="entry name" value="Ig"/>
    <property type="match status" value="1"/>
</dbReference>
<dbReference type="Gene3D" id="2.60.40.10">
    <property type="entry name" value="Immunoglobulins"/>
    <property type="match status" value="6"/>
</dbReference>
<dbReference type="InterPro" id="IPR036116">
    <property type="entry name" value="FN3_sf"/>
</dbReference>
<dbReference type="PANTHER" id="PTHR12231:SF240">
    <property type="entry name" value="PROTEIN TURTLE HOMOLOG B"/>
    <property type="match status" value="1"/>
</dbReference>
<dbReference type="GO" id="GO:0007156">
    <property type="term" value="P:homophilic cell adhesion via plasma membrane adhesion molecules"/>
    <property type="evidence" value="ECO:0000318"/>
    <property type="project" value="GO_Central"/>
</dbReference>
<dbReference type="InterPro" id="IPR003599">
    <property type="entry name" value="Ig_sub"/>
</dbReference>
<dbReference type="EnsemblMetazoa" id="PPA19693.1">
    <property type="protein sequence ID" value="PPA19693.1"/>
    <property type="gene ID" value="WBGene00109247"/>
</dbReference>
<dbReference type="GO" id="GO:0030424">
    <property type="term" value="C:axon"/>
    <property type="evidence" value="ECO:0000318"/>
    <property type="project" value="GO_Central"/>
</dbReference>
<dbReference type="SMART" id="SM00060">
    <property type="entry name" value="FN3"/>
    <property type="match status" value="1"/>
</dbReference>
<dbReference type="Proteomes" id="UP000005239">
    <property type="component" value="Unassembled WGS sequence"/>
</dbReference>
<dbReference type="InterPro" id="IPR013098">
    <property type="entry name" value="Ig_I-set"/>
</dbReference>
<dbReference type="InterPro" id="IPR003961">
    <property type="entry name" value="FN3_dom"/>
</dbReference>
<name>A0A2A6BJJ6_PRIPA</name>
<dbReference type="InterPro" id="IPR007110">
    <property type="entry name" value="Ig-like_dom"/>
</dbReference>
<keyword evidence="1" id="KW-0732">Signal</keyword>
<dbReference type="GO" id="GO:0098632">
    <property type="term" value="F:cell-cell adhesion mediator activity"/>
    <property type="evidence" value="ECO:0000318"/>
    <property type="project" value="GO_Central"/>
</dbReference>
<reference evidence="6" key="1">
    <citation type="journal article" date="2008" name="Nat. Genet.">
        <title>The Pristionchus pacificus genome provides a unique perspective on nematode lifestyle and parasitism.</title>
        <authorList>
            <person name="Dieterich C."/>
            <person name="Clifton S.W."/>
            <person name="Schuster L.N."/>
            <person name="Chinwalla A."/>
            <person name="Delehaunty K."/>
            <person name="Dinkelacker I."/>
            <person name="Fulton L."/>
            <person name="Fulton R."/>
            <person name="Godfrey J."/>
            <person name="Minx P."/>
            <person name="Mitreva M."/>
            <person name="Roeseler W."/>
            <person name="Tian H."/>
            <person name="Witte H."/>
            <person name="Yang S.P."/>
            <person name="Wilson R.K."/>
            <person name="Sommer R.J."/>
        </authorList>
    </citation>
    <scope>NUCLEOTIDE SEQUENCE [LARGE SCALE GENOMIC DNA]</scope>
    <source>
        <strain evidence="6">PS312</strain>
    </source>
</reference>
<dbReference type="SMART" id="SM00406">
    <property type="entry name" value="IGv"/>
    <property type="match status" value="1"/>
</dbReference>
<evidence type="ECO:0000256" key="1">
    <source>
        <dbReference type="ARBA" id="ARBA00022729"/>
    </source>
</evidence>
<keyword evidence="3" id="KW-1015">Disulfide bond</keyword>
<dbReference type="InterPro" id="IPR013106">
    <property type="entry name" value="Ig_V-set"/>
</dbReference>
<dbReference type="SUPFAM" id="SSF49265">
    <property type="entry name" value="Fibronectin type III"/>
    <property type="match status" value="1"/>
</dbReference>
<dbReference type="Pfam" id="PF13927">
    <property type="entry name" value="Ig_3"/>
    <property type="match status" value="3"/>
</dbReference>
<evidence type="ECO:0000256" key="3">
    <source>
        <dbReference type="ARBA" id="ARBA00023157"/>
    </source>
</evidence>
<keyword evidence="2" id="KW-0677">Repeat</keyword>
<dbReference type="OrthoDB" id="6612025at2759"/>
<dbReference type="AlphaFoldDB" id="A0A2A6BJJ6"/>
<reference evidence="5" key="2">
    <citation type="submission" date="2022-06" db="UniProtKB">
        <authorList>
            <consortium name="EnsemblMetazoa"/>
        </authorList>
    </citation>
    <scope>IDENTIFICATION</scope>
    <source>
        <strain evidence="5">PS312</strain>
    </source>
</reference>
<dbReference type="GO" id="GO:0005886">
    <property type="term" value="C:plasma membrane"/>
    <property type="evidence" value="ECO:0000318"/>
    <property type="project" value="GO_Central"/>
</dbReference>
<sequence>SGRGRGRGVSNICHLRKRALLCRLWWYESTREFTPTDEMMRTHWARKGRPATLNCTLKAPTDNTNFSLEWRRDGQLVHSAYGTEPGHSSPDLQGRIARSDSLGLTIHSVQREDEAVYTCSITRFFSNTPTAPIVGPPVRLVVNVPPTITEPAHGEVIFAEEGKAIEIKCASSAVPPPEVSWMKNGKIVSGSNVLNIPSVTVGHQGSYSCLAANSEGRVESVIELRFPKRVHFDYPPQNKTVVAGSSSFWNCHAMGYPDRISYEWKFEGIPVKTTAVGLRAHTGNGELAIRDVKKEDRGLYSCHARNIFGESVTTAFLDVQYLPEILSSNAEVYTLAVGTNATLKCAADANPKVTMVNWTRNGHFVATKESDTLDLVNVSAEDSGLYACEVFNSLGRGDPFEMHVIVAQPPAFTIKPPPEIRIRIGERLDIRCAGFADPSPIQYWIRNQERTSSEDFVIEKVAYEDDGVYECIVSNAVATVKTETRVHVEETRPQPPRIKEVMCDSDRALRISWDEGFDGGHPQRFITYAEEISEDEPSRMERRAETDHSEVTMENLSPFGKYRITIEAVNRLGSANSTAVDRHVCTQLSSPEDPRLDRDRLVWQPVDGAHSYRVEMKNGAGQYAQVAEVLHPHFSISSISRPSDDIDLRIIGLRPPFPPSRPSRPVTIAMRETSQDGQLVVALGAGLVFFVLLAIIVLLARKNSSKMRRKEKNATNSPTFHSYGCSVHTPQIVRQMYNSNPVPLANIYDPHTSKSYTSLVDGKSTRLFELKNVLRRVFCRLDDDMGAEWSEASRDHVVRCLDGPSTSLRDSTLPSRSRSRSIVQYDHEALSIERESVVGDMLRSKYFVSADDAHSALIDELRLSRLRKEFHQSHL</sequence>
<dbReference type="Pfam" id="PF07679">
    <property type="entry name" value="I-set"/>
    <property type="match status" value="1"/>
</dbReference>
<dbReference type="SMART" id="SM00408">
    <property type="entry name" value="IGc2"/>
    <property type="match status" value="5"/>
</dbReference>
<evidence type="ECO:0000313" key="5">
    <source>
        <dbReference type="EnsemblMetazoa" id="PPA19693.1"/>
    </source>
</evidence>
<dbReference type="InterPro" id="IPR051170">
    <property type="entry name" value="Neural/epithelial_adhesion"/>
</dbReference>
<evidence type="ECO:0000256" key="4">
    <source>
        <dbReference type="ARBA" id="ARBA00023319"/>
    </source>
</evidence>
<keyword evidence="6" id="KW-1185">Reference proteome</keyword>
<dbReference type="InterPro" id="IPR036179">
    <property type="entry name" value="Ig-like_dom_sf"/>
</dbReference>
<dbReference type="CDD" id="cd00063">
    <property type="entry name" value="FN3"/>
    <property type="match status" value="1"/>
</dbReference>
<accession>A0A8R1UEG0</accession>
<dbReference type="PROSITE" id="PS50835">
    <property type="entry name" value="IG_LIKE"/>
    <property type="match status" value="5"/>
</dbReference>
<dbReference type="Pfam" id="PF07686">
    <property type="entry name" value="V-set"/>
    <property type="match status" value="1"/>
</dbReference>
<evidence type="ECO:0000313" key="6">
    <source>
        <dbReference type="Proteomes" id="UP000005239"/>
    </source>
</evidence>
<dbReference type="GO" id="GO:0070593">
    <property type="term" value="P:dendrite self-avoidance"/>
    <property type="evidence" value="ECO:0000318"/>
    <property type="project" value="GO_Central"/>
</dbReference>
<dbReference type="SMART" id="SM00409">
    <property type="entry name" value="IG"/>
    <property type="match status" value="5"/>
</dbReference>
<dbReference type="InterPro" id="IPR003598">
    <property type="entry name" value="Ig_sub2"/>
</dbReference>